<sequence>MGRYGFKERNVEGQMVVDFAKTMEMAVVNTYFKKKNDHRVTYKKGGRCTQVDYVLCRRCNLKEIGDLKTVALSKRQEVELEGEEVVKVVEFRYLGSTVQSNRECVREVKKRVQAGWSGWRRLKTGVICDRRVSVRVKGKVYRTVVRPVMLYGLETVALSKRQEVELEVAELKMLRFSLGVMKMDRIRN</sequence>
<name>A0A8T0B733_SILME</name>
<dbReference type="PANTHER" id="PTHR46238">
    <property type="entry name" value="REVERSE TRANSCRIPTASE DOMAIN-CONTAINING PROTEIN"/>
    <property type="match status" value="1"/>
</dbReference>
<dbReference type="PANTHER" id="PTHR46238:SF8">
    <property type="entry name" value="ENDONUCLEASE_EXONUCLEASE_PHOSPHATASE DOMAIN-CONTAINING PROTEIN"/>
    <property type="match status" value="1"/>
</dbReference>
<proteinExistence type="predicted"/>
<keyword evidence="2" id="KW-1185">Reference proteome</keyword>
<gene>
    <name evidence="1" type="ORF">HF521_001682</name>
</gene>
<dbReference type="EMBL" id="JABFDY010000010">
    <property type="protein sequence ID" value="KAF7702399.1"/>
    <property type="molecule type" value="Genomic_DNA"/>
</dbReference>
<evidence type="ECO:0000313" key="1">
    <source>
        <dbReference type="EMBL" id="KAF7702399.1"/>
    </source>
</evidence>
<comment type="caution">
    <text evidence="1">The sequence shown here is derived from an EMBL/GenBank/DDBJ whole genome shotgun (WGS) entry which is preliminary data.</text>
</comment>
<reference evidence="1" key="1">
    <citation type="submission" date="2020-08" db="EMBL/GenBank/DDBJ databases">
        <title>Chromosome-level assembly of Southern catfish (Silurus meridionalis) provides insights into visual adaptation to the nocturnal and benthic lifestyles.</title>
        <authorList>
            <person name="Zhang Y."/>
            <person name="Wang D."/>
            <person name="Peng Z."/>
        </authorList>
    </citation>
    <scope>NUCLEOTIDE SEQUENCE</scope>
    <source>
        <strain evidence="1">SWU-2019-XX</strain>
        <tissue evidence="1">Muscle</tissue>
    </source>
</reference>
<organism evidence="1 2">
    <name type="scientific">Silurus meridionalis</name>
    <name type="common">Southern catfish</name>
    <name type="synonym">Silurus soldatovi meridionalis</name>
    <dbReference type="NCBI Taxonomy" id="175797"/>
    <lineage>
        <taxon>Eukaryota</taxon>
        <taxon>Metazoa</taxon>
        <taxon>Chordata</taxon>
        <taxon>Craniata</taxon>
        <taxon>Vertebrata</taxon>
        <taxon>Euteleostomi</taxon>
        <taxon>Actinopterygii</taxon>
        <taxon>Neopterygii</taxon>
        <taxon>Teleostei</taxon>
        <taxon>Ostariophysi</taxon>
        <taxon>Siluriformes</taxon>
        <taxon>Siluridae</taxon>
        <taxon>Silurus</taxon>
    </lineage>
</organism>
<dbReference type="Proteomes" id="UP000606274">
    <property type="component" value="Unassembled WGS sequence"/>
</dbReference>
<dbReference type="AlphaFoldDB" id="A0A8T0B733"/>
<accession>A0A8T0B733</accession>
<evidence type="ECO:0000313" key="2">
    <source>
        <dbReference type="Proteomes" id="UP000606274"/>
    </source>
</evidence>
<protein>
    <submittedName>
        <fullName evidence="1">Uncharacterized protein</fullName>
    </submittedName>
</protein>